<evidence type="ECO:0000313" key="6">
    <source>
        <dbReference type="EMBL" id="MFC1414781.1"/>
    </source>
</evidence>
<dbReference type="RefSeq" id="WP_380518948.1">
    <property type="nucleotide sequence ID" value="NZ_JBHEZX010000028.1"/>
</dbReference>
<evidence type="ECO:0000256" key="3">
    <source>
        <dbReference type="ARBA" id="ARBA00023163"/>
    </source>
</evidence>
<comment type="caution">
    <text evidence="6">The sequence shown here is derived from an EMBL/GenBank/DDBJ whole genome shotgun (WGS) entry which is preliminary data.</text>
</comment>
<dbReference type="InterPro" id="IPR000792">
    <property type="entry name" value="Tscrpt_reg_LuxR_C"/>
</dbReference>
<keyword evidence="7" id="KW-1185">Reference proteome</keyword>
<keyword evidence="2" id="KW-0238">DNA-binding</keyword>
<keyword evidence="3" id="KW-0804">Transcription</keyword>
<proteinExistence type="predicted"/>
<dbReference type="EMBL" id="JBHEZX010000028">
    <property type="protein sequence ID" value="MFC1414781.1"/>
    <property type="molecule type" value="Genomic_DNA"/>
</dbReference>
<reference evidence="6 7" key="1">
    <citation type="submission" date="2024-09" db="EMBL/GenBank/DDBJ databases">
        <authorList>
            <person name="Lee S.D."/>
        </authorList>
    </citation>
    <scope>NUCLEOTIDE SEQUENCE [LARGE SCALE GENOMIC DNA]</scope>
    <source>
        <strain evidence="6 7">N1-1</strain>
    </source>
</reference>
<accession>A0ABV6VM07</accession>
<feature type="coiled-coil region" evidence="4">
    <location>
        <begin position="23"/>
        <end position="50"/>
    </location>
</feature>
<dbReference type="Pfam" id="PF00196">
    <property type="entry name" value="GerE"/>
    <property type="match status" value="1"/>
</dbReference>
<protein>
    <submittedName>
        <fullName evidence="6">Helix-turn-helix domain-containing protein</fullName>
    </submittedName>
</protein>
<keyword evidence="1" id="KW-0805">Transcription regulation</keyword>
<dbReference type="PANTHER" id="PTHR43214">
    <property type="entry name" value="TWO-COMPONENT RESPONSE REGULATOR"/>
    <property type="match status" value="1"/>
</dbReference>
<dbReference type="InterPro" id="IPR016032">
    <property type="entry name" value="Sig_transdc_resp-reg_C-effctor"/>
</dbReference>
<evidence type="ECO:0000313" key="7">
    <source>
        <dbReference type="Proteomes" id="UP001592582"/>
    </source>
</evidence>
<feature type="domain" description="HTH luxR-type" evidence="5">
    <location>
        <begin position="205"/>
        <end position="254"/>
    </location>
</feature>
<evidence type="ECO:0000256" key="1">
    <source>
        <dbReference type="ARBA" id="ARBA00023015"/>
    </source>
</evidence>
<dbReference type="Proteomes" id="UP001592582">
    <property type="component" value="Unassembled WGS sequence"/>
</dbReference>
<evidence type="ECO:0000259" key="5">
    <source>
        <dbReference type="SMART" id="SM00421"/>
    </source>
</evidence>
<evidence type="ECO:0000256" key="4">
    <source>
        <dbReference type="SAM" id="Coils"/>
    </source>
</evidence>
<keyword evidence="4" id="KW-0175">Coiled coil</keyword>
<name>A0ABV6VM07_9ACTN</name>
<dbReference type="SMART" id="SM00421">
    <property type="entry name" value="HTH_LUXR"/>
    <property type="match status" value="1"/>
</dbReference>
<organism evidence="6 7">
    <name type="scientific">Streptacidiphilus alkalitolerans</name>
    <dbReference type="NCBI Taxonomy" id="3342712"/>
    <lineage>
        <taxon>Bacteria</taxon>
        <taxon>Bacillati</taxon>
        <taxon>Actinomycetota</taxon>
        <taxon>Actinomycetes</taxon>
        <taxon>Kitasatosporales</taxon>
        <taxon>Streptomycetaceae</taxon>
        <taxon>Streptacidiphilus</taxon>
    </lineage>
</organism>
<evidence type="ECO:0000256" key="2">
    <source>
        <dbReference type="ARBA" id="ARBA00023125"/>
    </source>
</evidence>
<dbReference type="PANTHER" id="PTHR43214:SF24">
    <property type="entry name" value="TRANSCRIPTIONAL REGULATORY PROTEIN NARL-RELATED"/>
    <property type="match status" value="1"/>
</dbReference>
<gene>
    <name evidence="6" type="ORF">ACEZDG_36530</name>
</gene>
<dbReference type="InterPro" id="IPR036388">
    <property type="entry name" value="WH-like_DNA-bd_sf"/>
</dbReference>
<sequence length="269" mass="29460">MHQPFENSAAQPGVLGPEVADLLVELSDQADRWQASLTQAQSQIRALSEREDGRRCRDLDCSVMDRDQAALLVADLLDRGAQRIAYVRPPDSSLLDKRETRAAIWANPRVFAQELVSRPTGTLRVVPGQNRISIRATWTELHEIAIIDDAVALVPSLGGDSFAEVAMVQQPFVVRQLSQFFNAAWVQAAERSDALQAGAEADIKHRIMLLLAEGAKDETVARRLGISLRTCRRHVAEILDQLGSSSRFQAGVRAAMLGTLPAQPPVSPT</sequence>
<dbReference type="InterPro" id="IPR039420">
    <property type="entry name" value="WalR-like"/>
</dbReference>
<dbReference type="SUPFAM" id="SSF46894">
    <property type="entry name" value="C-terminal effector domain of the bipartite response regulators"/>
    <property type="match status" value="1"/>
</dbReference>
<dbReference type="Gene3D" id="1.10.10.10">
    <property type="entry name" value="Winged helix-like DNA-binding domain superfamily/Winged helix DNA-binding domain"/>
    <property type="match status" value="1"/>
</dbReference>